<evidence type="ECO:0000256" key="8">
    <source>
        <dbReference type="ARBA" id="ARBA00049244"/>
    </source>
</evidence>
<evidence type="ECO:0000313" key="11">
    <source>
        <dbReference type="Proteomes" id="UP000028725"/>
    </source>
</evidence>
<dbReference type="GO" id="GO:0005737">
    <property type="term" value="C:cytoplasm"/>
    <property type="evidence" value="ECO:0007669"/>
    <property type="project" value="UniProtKB-SubCell"/>
</dbReference>
<dbReference type="NCBIfam" id="TIGR00594">
    <property type="entry name" value="polc"/>
    <property type="match status" value="1"/>
</dbReference>
<dbReference type="InterPro" id="IPR029460">
    <property type="entry name" value="DNAPol_HHH"/>
</dbReference>
<evidence type="ECO:0000256" key="3">
    <source>
        <dbReference type="ARBA" id="ARBA00019114"/>
    </source>
</evidence>
<dbReference type="Pfam" id="PF07733">
    <property type="entry name" value="DNA_pol3_alpha"/>
    <property type="match status" value="1"/>
</dbReference>
<comment type="caution">
    <text evidence="10">The sequence shown here is derived from an EMBL/GenBank/DDBJ whole genome shotgun (WGS) entry which is preliminary data.</text>
</comment>
<dbReference type="Gene3D" id="1.10.10.1600">
    <property type="entry name" value="Bacterial DNA polymerase III alpha subunit, thumb domain"/>
    <property type="match status" value="1"/>
</dbReference>
<keyword evidence="5" id="KW-0548">Nucleotidyltransferase</keyword>
<dbReference type="EMBL" id="JMCB01000019">
    <property type="protein sequence ID" value="KFE62913.1"/>
    <property type="molecule type" value="Genomic_DNA"/>
</dbReference>
<dbReference type="GO" id="GO:0003887">
    <property type="term" value="F:DNA-directed DNA polymerase activity"/>
    <property type="evidence" value="ECO:0007669"/>
    <property type="project" value="UniProtKB-KW"/>
</dbReference>
<dbReference type="STRING" id="394096.DB31_2972"/>
<evidence type="ECO:0000256" key="1">
    <source>
        <dbReference type="ARBA" id="ARBA00004496"/>
    </source>
</evidence>
<comment type="subcellular location">
    <subcellularLocation>
        <location evidence="1">Cytoplasm</location>
    </subcellularLocation>
</comment>
<keyword evidence="11" id="KW-1185">Reference proteome</keyword>
<name>A0A085W5F0_9BACT</name>
<dbReference type="PANTHER" id="PTHR32294">
    <property type="entry name" value="DNA POLYMERASE III SUBUNIT ALPHA"/>
    <property type="match status" value="1"/>
</dbReference>
<keyword evidence="6" id="KW-0235">DNA replication</keyword>
<evidence type="ECO:0000256" key="2">
    <source>
        <dbReference type="ARBA" id="ARBA00012417"/>
    </source>
</evidence>
<evidence type="ECO:0000256" key="4">
    <source>
        <dbReference type="ARBA" id="ARBA00022679"/>
    </source>
</evidence>
<dbReference type="SUPFAM" id="SSF89550">
    <property type="entry name" value="PHP domain-like"/>
    <property type="match status" value="1"/>
</dbReference>
<dbReference type="GO" id="GO:0006260">
    <property type="term" value="P:DNA replication"/>
    <property type="evidence" value="ECO:0007669"/>
    <property type="project" value="UniProtKB-KW"/>
</dbReference>
<dbReference type="InterPro" id="IPR003141">
    <property type="entry name" value="Pol/His_phosphatase_N"/>
</dbReference>
<keyword evidence="7" id="KW-0239">DNA-directed DNA polymerase</keyword>
<evidence type="ECO:0000256" key="6">
    <source>
        <dbReference type="ARBA" id="ARBA00022705"/>
    </source>
</evidence>
<dbReference type="SMART" id="SM00481">
    <property type="entry name" value="POLIIIAc"/>
    <property type="match status" value="1"/>
</dbReference>
<dbReference type="NCBIfam" id="NF004226">
    <property type="entry name" value="PRK05673.1"/>
    <property type="match status" value="1"/>
</dbReference>
<dbReference type="InterPro" id="IPR011708">
    <property type="entry name" value="DNA_pol3_alpha_NTPase_dom"/>
</dbReference>
<dbReference type="PATRIC" id="fig|394096.3.peg.7297"/>
<dbReference type="InterPro" id="IPR016195">
    <property type="entry name" value="Pol/histidinol_Pase-like"/>
</dbReference>
<dbReference type="Gene3D" id="1.10.150.870">
    <property type="match status" value="1"/>
</dbReference>
<sequence>MSFTHLHLHTLYSLLDGAIRMKDLIKTVKEKGMSSVAVTDHGNMFATIDFYKKAKDAGIKPIVGMEAYVAGTKGREDRTEKVAHHLILVAQNAEGYANLRYLASKAYMDGFYYHPRIDKKLLAEHSKGLFALTACLGGEVTSACFRGDMDHARKAALEYKNIFEPGHFFLEVQSNGMPEQDKANENLKQLGRDLDIPLCATADAHYIKREDARAHELLMCIASGKTLADGKRMKHSTDKLYVTSPQEMLEFFKDTPEAVHNTQVIAEQCNLELKLGKPMLPTFKVPESHTPDSFMAELAFEGLHERFKELHKAGAKFDVDAYRARLNLEIGVIQKMGFSGYFLIVQDFINWAKKHTIPVGPGRGSGAGSLVAYALRITDLDPIPYNLLFERFLNPERVSMPDFDIDFCQDRRDEVIKYVSGKYGENNVGQIITFGSLKAKSVLRDVCRVFALPFSEGDRIAKLVPEVLNITLKEAIETEPRLKEMIEKPSNIGEVEGKPVTTKDVLEIALALEGLHRQPGMHAAGVVIADKPLWEFVPVYQPPGEKTLITQFAKDEVEAAGLVKFDFLGLKTLTVIQNALDLINRNHPKEKPLEREDIPLHDDKMWELMAQGDTAGVFQMESSGFTEMVMKLKPSCFEDVIAAGALYRPGPLDSGMVDVFINRKHGREPVTYPHPALEPVLKDTYGVIVYQEQVMQISQVLGGYTLGRADLLRRAMGKKKAEVMQAERAGFLEGCKKNNVDLKVAGEIFDLMEKFAEYGFNKSHSAAYGLITIHTAWLKAHYKVEFMAALLTSEKDNTDKVVRHIGEARESGTQVLPPDVNQSDMAFGAVDGKIRFGLGAIKGVGEGAIEAIVEARKEGPFKGLFDFCERVDGRRVNRKVLEALVKAGAFDFEKRPRRQLFETIERALNRGSASQKDKAAGQSSLFGMLAGPSSGGGAAMKDDFAAVEEWVEKERLSYEKEAIGFYVSGHPLYAYEKELKRYARPVTAVQRARRDDKISVGGIIAAMRERPTKTGKRMAWVTLEDLSGSIELVCFPGKDGTRSVMGKDGKWSKQGPKPGYEHWEPLLKGDDPILVTGTVQISQRDEDAPTAELIVEDIQSLKAVREKRTKRLELRVPADLLTEEKLAKLLEIAKKNAGATPVAVSVLFPGEAEALIGGTQLKVQVNDELLLAVDKLFGMKVVELG</sequence>
<evidence type="ECO:0000313" key="10">
    <source>
        <dbReference type="EMBL" id="KFE62913.1"/>
    </source>
</evidence>
<dbReference type="RefSeq" id="WP_044196520.1">
    <property type="nucleotide sequence ID" value="NZ_JMCB01000019.1"/>
</dbReference>
<dbReference type="Pfam" id="PF02811">
    <property type="entry name" value="PHP"/>
    <property type="match status" value="1"/>
</dbReference>
<dbReference type="SUPFAM" id="SSF160975">
    <property type="entry name" value="AF1531-like"/>
    <property type="match status" value="1"/>
</dbReference>
<dbReference type="GO" id="GO:0008408">
    <property type="term" value="F:3'-5' exonuclease activity"/>
    <property type="evidence" value="ECO:0007669"/>
    <property type="project" value="InterPro"/>
</dbReference>
<dbReference type="AlphaFoldDB" id="A0A085W5F0"/>
<dbReference type="EC" id="2.7.7.7" evidence="2"/>
<dbReference type="InterPro" id="IPR041931">
    <property type="entry name" value="DNA_pol3_alpha_thumb_dom"/>
</dbReference>
<feature type="domain" description="Polymerase/histidinol phosphatase N-terminal" evidence="9">
    <location>
        <begin position="4"/>
        <end position="71"/>
    </location>
</feature>
<dbReference type="CDD" id="cd04485">
    <property type="entry name" value="DnaE_OBF"/>
    <property type="match status" value="1"/>
</dbReference>
<dbReference type="InterPro" id="IPR004365">
    <property type="entry name" value="NA-bd_OB_tRNA"/>
</dbReference>
<dbReference type="GO" id="GO:0003676">
    <property type="term" value="F:nucleic acid binding"/>
    <property type="evidence" value="ECO:0007669"/>
    <property type="project" value="InterPro"/>
</dbReference>
<dbReference type="InterPro" id="IPR040982">
    <property type="entry name" value="DNA_pol3_finger"/>
</dbReference>
<dbReference type="Gene3D" id="3.20.20.140">
    <property type="entry name" value="Metal-dependent hydrolases"/>
    <property type="match status" value="1"/>
</dbReference>
<accession>A0A085W5F0</accession>
<evidence type="ECO:0000256" key="5">
    <source>
        <dbReference type="ARBA" id="ARBA00022695"/>
    </source>
</evidence>
<evidence type="ECO:0000259" key="9">
    <source>
        <dbReference type="SMART" id="SM00481"/>
    </source>
</evidence>
<keyword evidence="4" id="KW-0808">Transferase</keyword>
<organism evidence="10 11">
    <name type="scientific">Hyalangium minutum</name>
    <dbReference type="NCBI Taxonomy" id="394096"/>
    <lineage>
        <taxon>Bacteria</taxon>
        <taxon>Pseudomonadati</taxon>
        <taxon>Myxococcota</taxon>
        <taxon>Myxococcia</taxon>
        <taxon>Myxococcales</taxon>
        <taxon>Cystobacterineae</taxon>
        <taxon>Archangiaceae</taxon>
        <taxon>Hyalangium</taxon>
    </lineage>
</organism>
<dbReference type="InterPro" id="IPR004013">
    <property type="entry name" value="PHP_dom"/>
</dbReference>
<dbReference type="Proteomes" id="UP000028725">
    <property type="component" value="Unassembled WGS sequence"/>
</dbReference>
<dbReference type="Pfam" id="PF14579">
    <property type="entry name" value="HHH_6"/>
    <property type="match status" value="1"/>
</dbReference>
<dbReference type="NCBIfam" id="NF005298">
    <property type="entry name" value="PRK06826.1"/>
    <property type="match status" value="1"/>
</dbReference>
<dbReference type="CDD" id="cd12113">
    <property type="entry name" value="PHP_PolIIIA_DnaE3"/>
    <property type="match status" value="1"/>
</dbReference>
<comment type="catalytic activity">
    <reaction evidence="8">
        <text>DNA(n) + a 2'-deoxyribonucleoside 5'-triphosphate = DNA(n+1) + diphosphate</text>
        <dbReference type="Rhea" id="RHEA:22508"/>
        <dbReference type="Rhea" id="RHEA-COMP:17339"/>
        <dbReference type="Rhea" id="RHEA-COMP:17340"/>
        <dbReference type="ChEBI" id="CHEBI:33019"/>
        <dbReference type="ChEBI" id="CHEBI:61560"/>
        <dbReference type="ChEBI" id="CHEBI:173112"/>
        <dbReference type="EC" id="2.7.7.7"/>
    </reaction>
</comment>
<dbReference type="InterPro" id="IPR004805">
    <property type="entry name" value="DnaE2/DnaE/PolC"/>
</dbReference>
<dbReference type="Pfam" id="PF17657">
    <property type="entry name" value="DNA_pol3_finger"/>
    <property type="match status" value="1"/>
</dbReference>
<gene>
    <name evidence="10" type="ORF">DB31_2972</name>
</gene>
<protein>
    <recommendedName>
        <fullName evidence="3">DNA polymerase III subunit alpha</fullName>
        <ecNumber evidence="2">2.7.7.7</ecNumber>
    </recommendedName>
</protein>
<dbReference type="Pfam" id="PF01336">
    <property type="entry name" value="tRNA_anti-codon"/>
    <property type="match status" value="1"/>
</dbReference>
<evidence type="ECO:0000256" key="7">
    <source>
        <dbReference type="ARBA" id="ARBA00022932"/>
    </source>
</evidence>
<dbReference type="PANTHER" id="PTHR32294:SF0">
    <property type="entry name" value="DNA POLYMERASE III SUBUNIT ALPHA"/>
    <property type="match status" value="1"/>
</dbReference>
<reference evidence="10 11" key="1">
    <citation type="submission" date="2014-04" db="EMBL/GenBank/DDBJ databases">
        <title>Genome assembly of Hyalangium minutum DSM 14724.</title>
        <authorList>
            <person name="Sharma G."/>
            <person name="Subramanian S."/>
        </authorList>
    </citation>
    <scope>NUCLEOTIDE SEQUENCE [LARGE SCALE GENOMIC DNA]</scope>
    <source>
        <strain evidence="10 11">DSM 14724</strain>
    </source>
</reference>
<proteinExistence type="predicted"/>
<dbReference type="OrthoDB" id="9803237at2"/>